<dbReference type="AlphaFoldDB" id="A0A2S6NHD7"/>
<dbReference type="RefSeq" id="WP_104519222.1">
    <property type="nucleotide sequence ID" value="NZ_NHRY01000132.1"/>
</dbReference>
<dbReference type="SFLD" id="SFLDG01084">
    <property type="entry name" value="Uncharacterised_Radical_SAM_Su"/>
    <property type="match status" value="1"/>
</dbReference>
<dbReference type="InterPro" id="IPR007197">
    <property type="entry name" value="rSAM"/>
</dbReference>
<feature type="domain" description="Elp3/MiaA/NifB-like radical SAM core" evidence="4">
    <location>
        <begin position="96"/>
        <end position="321"/>
    </location>
</feature>
<dbReference type="NCBIfam" id="NF033668">
    <property type="entry name" value="rSAM_PA0069"/>
    <property type="match status" value="1"/>
</dbReference>
<dbReference type="Pfam" id="PF04055">
    <property type="entry name" value="Radical_SAM"/>
    <property type="match status" value="1"/>
</dbReference>
<protein>
    <submittedName>
        <fullName evidence="5">Radical SAM protein</fullName>
    </submittedName>
</protein>
<dbReference type="InterPro" id="IPR006638">
    <property type="entry name" value="Elp3/MiaA/NifB-like_rSAM"/>
</dbReference>
<accession>A0A2S6NHD7</accession>
<dbReference type="Gene3D" id="3.80.30.30">
    <property type="match status" value="1"/>
</dbReference>
<proteinExistence type="predicted"/>
<dbReference type="Proteomes" id="UP000239724">
    <property type="component" value="Unassembled WGS sequence"/>
</dbReference>
<dbReference type="CDD" id="cd01335">
    <property type="entry name" value="Radical_SAM"/>
    <property type="match status" value="1"/>
</dbReference>
<dbReference type="PANTHER" id="PTHR43432:SF3">
    <property type="entry name" value="SLR0285 PROTEIN"/>
    <property type="match status" value="1"/>
</dbReference>
<evidence type="ECO:0000313" key="5">
    <source>
        <dbReference type="EMBL" id="PPQ34065.1"/>
    </source>
</evidence>
<evidence type="ECO:0000259" key="4">
    <source>
        <dbReference type="SMART" id="SM00729"/>
    </source>
</evidence>
<dbReference type="GO" id="GO:0003824">
    <property type="term" value="F:catalytic activity"/>
    <property type="evidence" value="ECO:0007669"/>
    <property type="project" value="InterPro"/>
</dbReference>
<keyword evidence="1" id="KW-0479">Metal-binding</keyword>
<comment type="caution">
    <text evidence="5">The sequence shown here is derived from an EMBL/GenBank/DDBJ whole genome shotgun (WGS) entry which is preliminary data.</text>
</comment>
<organism evidence="5 6">
    <name type="scientific">Rhodopila globiformis</name>
    <name type="common">Rhodopseudomonas globiformis</name>
    <dbReference type="NCBI Taxonomy" id="1071"/>
    <lineage>
        <taxon>Bacteria</taxon>
        <taxon>Pseudomonadati</taxon>
        <taxon>Pseudomonadota</taxon>
        <taxon>Alphaproteobacteria</taxon>
        <taxon>Acetobacterales</taxon>
        <taxon>Acetobacteraceae</taxon>
        <taxon>Rhodopila</taxon>
    </lineage>
</organism>
<evidence type="ECO:0000313" key="6">
    <source>
        <dbReference type="Proteomes" id="UP000239724"/>
    </source>
</evidence>
<dbReference type="EMBL" id="NHRY01000132">
    <property type="protein sequence ID" value="PPQ34065.1"/>
    <property type="molecule type" value="Genomic_DNA"/>
</dbReference>
<dbReference type="SFLD" id="SFLDS00029">
    <property type="entry name" value="Radical_SAM"/>
    <property type="match status" value="1"/>
</dbReference>
<keyword evidence="3" id="KW-0411">Iron-sulfur</keyword>
<keyword evidence="6" id="KW-1185">Reference proteome</keyword>
<dbReference type="OrthoDB" id="9785699at2"/>
<reference evidence="5 6" key="1">
    <citation type="journal article" date="2018" name="Arch. Microbiol.">
        <title>New insights into the metabolic potential of the phototrophic purple bacterium Rhodopila globiformis DSM 161(T) from its draft genome sequence and evidence for a vanadium-dependent nitrogenase.</title>
        <authorList>
            <person name="Imhoff J.F."/>
            <person name="Rahn T."/>
            <person name="Kunzel S."/>
            <person name="Neulinger S.C."/>
        </authorList>
    </citation>
    <scope>NUCLEOTIDE SEQUENCE [LARGE SCALE GENOMIC DNA]</scope>
    <source>
        <strain evidence="5 6">DSM 161</strain>
    </source>
</reference>
<dbReference type="GO" id="GO:0051536">
    <property type="term" value="F:iron-sulfur cluster binding"/>
    <property type="evidence" value="ECO:0007669"/>
    <property type="project" value="UniProtKB-KW"/>
</dbReference>
<dbReference type="SUPFAM" id="SSF102114">
    <property type="entry name" value="Radical SAM enzymes"/>
    <property type="match status" value="1"/>
</dbReference>
<dbReference type="SMART" id="SM00729">
    <property type="entry name" value="Elp3"/>
    <property type="match status" value="1"/>
</dbReference>
<evidence type="ECO:0000256" key="2">
    <source>
        <dbReference type="ARBA" id="ARBA00023004"/>
    </source>
</evidence>
<dbReference type="InterPro" id="IPR058240">
    <property type="entry name" value="rSAM_sf"/>
</dbReference>
<keyword evidence="2" id="KW-0408">Iron</keyword>
<name>A0A2S6NHD7_RHOGL</name>
<dbReference type="InterPro" id="IPR040086">
    <property type="entry name" value="MJ0683-like"/>
</dbReference>
<sequence>MRTHIDHDNGPGSAGAPCLARNPARTTCRVAGRGAVTNPAVRFDTRITAPFDDGWDTLGQEVGAPDLETLPRLETSVIPDTTRSAISWNNSPDIGFDRAVNPYRGCEHGCIYCFARPTHAYLGYSPGLDFETKLVFKPEVAELLEKELRKPGYVPRTLALGSNTDPYQPIERTLTLTRSVLEVLDRFNHPVGVVTKSAGVLRDLDILTSMAQRNLVRVHLSITTLDPRLARVMEPRAATPARRLQAIARLAEARVPVGVLVAPMIPALNDAEMERIMQAAAAAGARHAGYILLRLPLELRQMFEDWLHTHFPDRGRHVLSLIRQSRGGELNDPRFHHRMSGQGAYADILRQRFAKAASRFGYDETDRHLDCTRFALPEAAPLEACQMSLF</sequence>
<evidence type="ECO:0000256" key="3">
    <source>
        <dbReference type="ARBA" id="ARBA00023014"/>
    </source>
</evidence>
<gene>
    <name evidence="5" type="ORF">CCS01_12680</name>
</gene>
<dbReference type="PANTHER" id="PTHR43432">
    <property type="entry name" value="SLR0285 PROTEIN"/>
    <property type="match status" value="1"/>
</dbReference>
<evidence type="ECO:0000256" key="1">
    <source>
        <dbReference type="ARBA" id="ARBA00022723"/>
    </source>
</evidence>
<dbReference type="GO" id="GO:0046872">
    <property type="term" value="F:metal ion binding"/>
    <property type="evidence" value="ECO:0007669"/>
    <property type="project" value="UniProtKB-KW"/>
</dbReference>